<dbReference type="PANTHER" id="PTHR43464">
    <property type="entry name" value="METHYLTRANSFERASE"/>
    <property type="match status" value="1"/>
</dbReference>
<comment type="caution">
    <text evidence="2">The sequence shown here is derived from an EMBL/GenBank/DDBJ whole genome shotgun (WGS) entry which is preliminary data.</text>
</comment>
<dbReference type="EMBL" id="JRTT01000141">
    <property type="protein sequence ID" value="KHD72023.1"/>
    <property type="molecule type" value="Genomic_DNA"/>
</dbReference>
<dbReference type="AlphaFoldDB" id="A0A0A6UAD8"/>
<dbReference type="Pfam" id="PF08241">
    <property type="entry name" value="Methyltransf_11"/>
    <property type="match status" value="1"/>
</dbReference>
<keyword evidence="3" id="KW-1185">Reference proteome</keyword>
<accession>A0A0A6UAD8</accession>
<proteinExistence type="predicted"/>
<evidence type="ECO:0000313" key="2">
    <source>
        <dbReference type="EMBL" id="KHD72023.1"/>
    </source>
</evidence>
<reference evidence="2 3" key="1">
    <citation type="submission" date="2014-10" db="EMBL/GenBank/DDBJ databases">
        <title>Draft genome sequence of Actinoplanes utahensis NRRL 12052.</title>
        <authorList>
            <person name="Velasco-Bucheli B."/>
            <person name="del Cerro C."/>
            <person name="Hormigo D."/>
            <person name="Garcia J.L."/>
            <person name="Acebal C."/>
            <person name="Arroyo M."/>
            <person name="de la Mata I."/>
        </authorList>
    </citation>
    <scope>NUCLEOTIDE SEQUENCE [LARGE SCALE GENOMIC DNA]</scope>
    <source>
        <strain evidence="2 3">NRRL 12052</strain>
    </source>
</reference>
<dbReference type="GO" id="GO:0010420">
    <property type="term" value="F:polyprenyldihydroxybenzoate methyltransferase activity"/>
    <property type="evidence" value="ECO:0007669"/>
    <property type="project" value="TreeGrafter"/>
</dbReference>
<dbReference type="Proteomes" id="UP000054537">
    <property type="component" value="Unassembled WGS sequence"/>
</dbReference>
<feature type="domain" description="Methyltransferase type 11" evidence="1">
    <location>
        <begin position="46"/>
        <end position="136"/>
    </location>
</feature>
<evidence type="ECO:0000313" key="3">
    <source>
        <dbReference type="Proteomes" id="UP000054537"/>
    </source>
</evidence>
<organism evidence="2 3">
    <name type="scientific">Actinoplanes utahensis</name>
    <dbReference type="NCBI Taxonomy" id="1869"/>
    <lineage>
        <taxon>Bacteria</taxon>
        <taxon>Bacillati</taxon>
        <taxon>Actinomycetota</taxon>
        <taxon>Actinomycetes</taxon>
        <taxon>Micromonosporales</taxon>
        <taxon>Micromonosporaceae</taxon>
        <taxon>Actinoplanes</taxon>
    </lineage>
</organism>
<dbReference type="InterPro" id="IPR013216">
    <property type="entry name" value="Methyltransf_11"/>
</dbReference>
<name>A0A0A6UAD8_ACTUT</name>
<dbReference type="CDD" id="cd02440">
    <property type="entry name" value="AdoMet_MTases"/>
    <property type="match status" value="1"/>
</dbReference>
<dbReference type="STRING" id="1869.MB27_42705"/>
<dbReference type="PANTHER" id="PTHR43464:SF23">
    <property type="entry name" value="JUVENILE HORMONE ACID O-METHYLTRANSFERASE"/>
    <property type="match status" value="1"/>
</dbReference>
<dbReference type="Gene3D" id="3.40.50.150">
    <property type="entry name" value="Vaccinia Virus protein VP39"/>
    <property type="match status" value="1"/>
</dbReference>
<protein>
    <recommendedName>
        <fullName evidence="1">Methyltransferase type 11 domain-containing protein</fullName>
    </recommendedName>
</protein>
<sequence length="247" mass="26366">MHIELDSASAVDGRHLRAVAFNQVRLLYAGFHLEQAGVGPGSRALVVGSVRGDLARGLADLGLAVTAVDPSPAATKLAQERDPSGRVRYRTHAPDALDGGPFDVVYCADTFEVVDDVGAVVKSVAGVLRPDGLLLFDTVNRTVPSMLIYLVAFQRLPMTRIMPPGRYAAARLRPPRELVEILGTHGLRTLDVRGFKPRTISGLVSAVRQRRAGRITDDEVAGLTDFVLEKPGGIPVVTYLGAARLAG</sequence>
<dbReference type="SUPFAM" id="SSF53335">
    <property type="entry name" value="S-adenosyl-L-methionine-dependent methyltransferases"/>
    <property type="match status" value="1"/>
</dbReference>
<dbReference type="eggNOG" id="COG2227">
    <property type="taxonomic scope" value="Bacteria"/>
</dbReference>
<dbReference type="InterPro" id="IPR029063">
    <property type="entry name" value="SAM-dependent_MTases_sf"/>
</dbReference>
<dbReference type="RefSeq" id="WP_043533925.1">
    <property type="nucleotide sequence ID" value="NZ_BAABKU010000010.1"/>
</dbReference>
<gene>
    <name evidence="2" type="ORF">MB27_42705</name>
</gene>
<evidence type="ECO:0000259" key="1">
    <source>
        <dbReference type="Pfam" id="PF08241"/>
    </source>
</evidence>
<dbReference type="OrthoDB" id="9810615at2"/>